<evidence type="ECO:0000313" key="2">
    <source>
        <dbReference type="Proteomes" id="UP000291084"/>
    </source>
</evidence>
<accession>A0A0S3RV44</accession>
<name>A0A0S3RV44_PHAAN</name>
<dbReference type="AlphaFoldDB" id="A0A0S3RV44"/>
<organism evidence="1 2">
    <name type="scientific">Vigna angularis var. angularis</name>
    <dbReference type="NCBI Taxonomy" id="157739"/>
    <lineage>
        <taxon>Eukaryota</taxon>
        <taxon>Viridiplantae</taxon>
        <taxon>Streptophyta</taxon>
        <taxon>Embryophyta</taxon>
        <taxon>Tracheophyta</taxon>
        <taxon>Spermatophyta</taxon>
        <taxon>Magnoliopsida</taxon>
        <taxon>eudicotyledons</taxon>
        <taxon>Gunneridae</taxon>
        <taxon>Pentapetalae</taxon>
        <taxon>rosids</taxon>
        <taxon>fabids</taxon>
        <taxon>Fabales</taxon>
        <taxon>Fabaceae</taxon>
        <taxon>Papilionoideae</taxon>
        <taxon>50 kb inversion clade</taxon>
        <taxon>NPAAA clade</taxon>
        <taxon>indigoferoid/millettioid clade</taxon>
        <taxon>Phaseoleae</taxon>
        <taxon>Vigna</taxon>
    </lineage>
</organism>
<evidence type="ECO:0000313" key="1">
    <source>
        <dbReference type="EMBL" id="BAT84490.1"/>
    </source>
</evidence>
<dbReference type="Proteomes" id="UP000291084">
    <property type="component" value="Chromosome 4"/>
</dbReference>
<sequence length="112" mass="12648">KRKRNRQRMSVVGKFLSPSSSQLFLSSRLFSSLSIDHSFFSGHSCHQVILLIDHSHSPSSSGTIIFVRRSIIFVDQTLGVPASNRGLPRCRCRCVVPVFSPNIFHFANFVRD</sequence>
<keyword evidence="2" id="KW-1185">Reference proteome</keyword>
<protein>
    <submittedName>
        <fullName evidence="1">Uncharacterized protein</fullName>
    </submittedName>
</protein>
<reference evidence="1 2" key="1">
    <citation type="journal article" date="2015" name="Sci. Rep.">
        <title>The power of single molecule real-time sequencing technology in the de novo assembly of a eukaryotic genome.</title>
        <authorList>
            <person name="Sakai H."/>
            <person name="Naito K."/>
            <person name="Ogiso-Tanaka E."/>
            <person name="Takahashi Y."/>
            <person name="Iseki K."/>
            <person name="Muto C."/>
            <person name="Satou K."/>
            <person name="Teruya K."/>
            <person name="Shiroma A."/>
            <person name="Shimoji M."/>
            <person name="Hirano T."/>
            <person name="Itoh T."/>
            <person name="Kaga A."/>
            <person name="Tomooka N."/>
        </authorList>
    </citation>
    <scope>NUCLEOTIDE SEQUENCE [LARGE SCALE GENOMIC DNA]</scope>
    <source>
        <strain evidence="2">cv. Shumari</strain>
    </source>
</reference>
<dbReference type="EMBL" id="AP015037">
    <property type="protein sequence ID" value="BAT84490.1"/>
    <property type="molecule type" value="Genomic_DNA"/>
</dbReference>
<feature type="non-terminal residue" evidence="1">
    <location>
        <position position="1"/>
    </location>
</feature>
<gene>
    <name evidence="1" type="primary">Vigan.04G188500</name>
    <name evidence="1" type="ORF">VIGAN_04188500</name>
</gene>
<proteinExistence type="predicted"/>